<dbReference type="InterPro" id="IPR002018">
    <property type="entry name" value="CarbesteraseB"/>
</dbReference>
<name>A0A0K0KDD7_9PEZI</name>
<proteinExistence type="evidence at transcript level"/>
<dbReference type="Pfam" id="PF00135">
    <property type="entry name" value="COesterase"/>
    <property type="match status" value="1"/>
</dbReference>
<feature type="region of interest" description="Disordered" evidence="1">
    <location>
        <begin position="17"/>
        <end position="40"/>
    </location>
</feature>
<evidence type="ECO:0000313" key="4">
    <source>
        <dbReference type="EMBL" id="AIF75068.1"/>
    </source>
</evidence>
<dbReference type="InterPro" id="IPR050309">
    <property type="entry name" value="Type-B_Carboxylest/Lipase"/>
</dbReference>
<feature type="transmembrane region" description="Helical" evidence="2">
    <location>
        <begin position="79"/>
        <end position="98"/>
    </location>
</feature>
<keyword evidence="2" id="KW-1133">Transmembrane helix</keyword>
<dbReference type="Gene3D" id="3.40.50.1820">
    <property type="entry name" value="alpha/beta hydrolase"/>
    <property type="match status" value="1"/>
</dbReference>
<evidence type="ECO:0000256" key="1">
    <source>
        <dbReference type="SAM" id="MobiDB-lite"/>
    </source>
</evidence>
<keyword evidence="2" id="KW-0812">Transmembrane</keyword>
<dbReference type="EMBL" id="KJ951029">
    <property type="protein sequence ID" value="AIF75068.1"/>
    <property type="molecule type" value="mRNA"/>
</dbReference>
<dbReference type="AlphaFoldDB" id="A0A0K0KDD7"/>
<organism evidence="4">
    <name type="scientific">Daldinia eschscholtzii</name>
    <dbReference type="NCBI Taxonomy" id="292717"/>
    <lineage>
        <taxon>Eukaryota</taxon>
        <taxon>Fungi</taxon>
        <taxon>Dikarya</taxon>
        <taxon>Ascomycota</taxon>
        <taxon>Pezizomycotina</taxon>
        <taxon>Sordariomycetes</taxon>
        <taxon>Xylariomycetidae</taxon>
        <taxon>Xylariales</taxon>
        <taxon>Hypoxylaceae</taxon>
        <taxon>Daldinia</taxon>
    </lineage>
</organism>
<evidence type="ECO:0000259" key="3">
    <source>
        <dbReference type="Pfam" id="PF00135"/>
    </source>
</evidence>
<keyword evidence="2" id="KW-0472">Membrane</keyword>
<feature type="domain" description="Carboxylesterase type B" evidence="3">
    <location>
        <begin position="111"/>
        <end position="621"/>
    </location>
</feature>
<sequence length="703" mass="76679">MTEPKKKNVFIITIDPLKPPSHPLPHGQETMDQNSLGDTESSKTIIPETLDNKKPSSSRISRWLQTQATKIRTSRTRQALIAFFFVVIVVLLAVLLWLDNSGHLHEAFKKTTQIQLKQGTYLGEVVAQSSNLPRSIEAFRGIPYAQSTAGNNRFRPPQPINGTASHNVQRALTLGHVCPQGTGGKNQGEDCLNINIYRPHFSDDAATAEAEMSKLGVDGKKLPVVIYVHGGGFNSGSGQERNMMTFASWSETPLIGVSFNYRVGALGFLPSGVTAKEGLLNIGLKDQQAAFEWVQDNIADVGGDPKNVTIMGLSAGAHSIGHHLISYSPANKLTSAPPPFQKAILESGGSTARATFNPTHSLHEQQFKEFLTNCGLEDTPDDKIFEELRALPLDKVVSASHAVYRHWDPSIRWPFQPTIDGPGGIIPDLPIKSWEKGNVLRIPIMTGYNTDEGADFVPNHASNSSAMRTLMTAIVPALNKTDIDRLDSLYPDPSTARGERLYIIKPPAGFGSQFWRLDDAYGHYAYICPVLQTAHLASTAADAGPVYAYHYAARSNNHGGADHGDEAPIVAHEMDIVGKYPGIVTMADAMNGFWTRFAVTGDPNSGPRRNDTVDFSWPKFVSPFVNDTATSQNAENVGKVALFGEGNDERMGARGRQNKGIPAQTGNVTERLLDECRFWWNNVIFSEGFGNGSTALSAIVQKH</sequence>
<dbReference type="InterPro" id="IPR029058">
    <property type="entry name" value="AB_hydrolase_fold"/>
</dbReference>
<dbReference type="PANTHER" id="PTHR11559">
    <property type="entry name" value="CARBOXYLESTERASE"/>
    <property type="match status" value="1"/>
</dbReference>
<dbReference type="ESTHER" id="9pezi-a0a0k0kdd7">
    <property type="family name" value="Fungal_carboxylesterase_lipase"/>
</dbReference>
<evidence type="ECO:0000256" key="2">
    <source>
        <dbReference type="SAM" id="Phobius"/>
    </source>
</evidence>
<dbReference type="SUPFAM" id="SSF53474">
    <property type="entry name" value="alpha/beta-Hydrolases"/>
    <property type="match status" value="1"/>
</dbReference>
<accession>A0A0K0KDD7</accession>
<reference evidence="4" key="1">
    <citation type="submission" date="2014-06" db="EMBL/GenBank/DDBJ databases">
        <title>Three species of the Botryosphaeriales overlap on five unrelated trees in China, with a novel species.</title>
        <authorList>
            <person name="Tian C."/>
            <person name="Fan X."/>
        </authorList>
    </citation>
    <scope>NUCLEOTIDE SEQUENCE</scope>
    <source>
        <strain evidence="4">IFB-TL01</strain>
    </source>
</reference>
<protein>
    <submittedName>
        <fullName evidence="4">Carboxylesterase</fullName>
    </submittedName>
</protein>
<feature type="compositionally biased region" description="Polar residues" evidence="1">
    <location>
        <begin position="30"/>
        <end position="40"/>
    </location>
</feature>